<dbReference type="Gene3D" id="2.60.34.10">
    <property type="entry name" value="Substrate Binding Domain Of DNAk, Chain A, domain 1"/>
    <property type="match status" value="1"/>
</dbReference>
<comment type="similarity">
    <text evidence="1">Belongs to the heat shock protein 70 family.</text>
</comment>
<keyword evidence="5" id="KW-1185">Reference proteome</keyword>
<accession>A0A9C6X8I2</accession>
<dbReference type="Proteomes" id="UP000504606">
    <property type="component" value="Unplaced"/>
</dbReference>
<organism evidence="5 6">
    <name type="scientific">Frankliniella occidentalis</name>
    <name type="common">Western flower thrips</name>
    <name type="synonym">Euthrips occidentalis</name>
    <dbReference type="NCBI Taxonomy" id="133901"/>
    <lineage>
        <taxon>Eukaryota</taxon>
        <taxon>Metazoa</taxon>
        <taxon>Ecdysozoa</taxon>
        <taxon>Arthropoda</taxon>
        <taxon>Hexapoda</taxon>
        <taxon>Insecta</taxon>
        <taxon>Pterygota</taxon>
        <taxon>Neoptera</taxon>
        <taxon>Paraneoptera</taxon>
        <taxon>Thysanoptera</taxon>
        <taxon>Terebrantia</taxon>
        <taxon>Thripoidea</taxon>
        <taxon>Thripidae</taxon>
        <taxon>Frankliniella</taxon>
    </lineage>
</organism>
<evidence type="ECO:0000313" key="5">
    <source>
        <dbReference type="Proteomes" id="UP000504606"/>
    </source>
</evidence>
<proteinExistence type="inferred from homology"/>
<dbReference type="PANTHER" id="PTHR19375">
    <property type="entry name" value="HEAT SHOCK PROTEIN 70KDA"/>
    <property type="match status" value="1"/>
</dbReference>
<dbReference type="Pfam" id="PF00012">
    <property type="entry name" value="HSP70"/>
    <property type="match status" value="1"/>
</dbReference>
<keyword evidence="4" id="KW-0472">Membrane</keyword>
<evidence type="ECO:0000256" key="1">
    <source>
        <dbReference type="ARBA" id="ARBA00007381"/>
    </source>
</evidence>
<keyword evidence="2" id="KW-0547">Nucleotide-binding</keyword>
<gene>
    <name evidence="6" type="primary">LOC127751461</name>
</gene>
<dbReference type="Gene3D" id="3.90.640.10">
    <property type="entry name" value="Actin, Chain A, domain 4"/>
    <property type="match status" value="1"/>
</dbReference>
<dbReference type="AlphaFoldDB" id="A0A9C6X8I2"/>
<dbReference type="GO" id="GO:0005524">
    <property type="term" value="F:ATP binding"/>
    <property type="evidence" value="ECO:0007669"/>
    <property type="project" value="UniProtKB-KW"/>
</dbReference>
<keyword evidence="3" id="KW-0067">ATP-binding</keyword>
<reference evidence="6" key="1">
    <citation type="submission" date="2025-08" db="UniProtKB">
        <authorList>
            <consortium name="RefSeq"/>
        </authorList>
    </citation>
    <scope>IDENTIFICATION</scope>
    <source>
        <tissue evidence="6">Whole organism</tissue>
    </source>
</reference>
<evidence type="ECO:0000256" key="4">
    <source>
        <dbReference type="SAM" id="Phobius"/>
    </source>
</evidence>
<keyword evidence="4" id="KW-1133">Transmembrane helix</keyword>
<feature type="non-terminal residue" evidence="6">
    <location>
        <position position="284"/>
    </location>
</feature>
<protein>
    <submittedName>
        <fullName evidence="6">Heat shock 70 kDa protein cognate 4-like</fullName>
    </submittedName>
</protein>
<dbReference type="OrthoDB" id="2441696at2759"/>
<dbReference type="FunFam" id="3.90.640.10:FF:000003">
    <property type="entry name" value="Molecular chaperone DnaK"/>
    <property type="match status" value="1"/>
</dbReference>
<evidence type="ECO:0000313" key="6">
    <source>
        <dbReference type="RefSeq" id="XP_052131013.1"/>
    </source>
</evidence>
<dbReference type="Gene3D" id="3.30.420.40">
    <property type="match status" value="2"/>
</dbReference>
<dbReference type="GeneID" id="127751461"/>
<dbReference type="SUPFAM" id="SSF53067">
    <property type="entry name" value="Actin-like ATPase domain"/>
    <property type="match status" value="1"/>
</dbReference>
<dbReference type="SUPFAM" id="SSF100920">
    <property type="entry name" value="Heat shock protein 70kD (HSP70), peptide-binding domain"/>
    <property type="match status" value="1"/>
</dbReference>
<evidence type="ECO:0000256" key="2">
    <source>
        <dbReference type="ARBA" id="ARBA00022741"/>
    </source>
</evidence>
<dbReference type="RefSeq" id="XP_052131013.1">
    <property type="nucleotide sequence ID" value="XM_052275053.1"/>
</dbReference>
<dbReference type="InterPro" id="IPR029047">
    <property type="entry name" value="HSP70_peptide-bd_sf"/>
</dbReference>
<dbReference type="GO" id="GO:0140662">
    <property type="term" value="F:ATP-dependent protein folding chaperone"/>
    <property type="evidence" value="ECO:0007669"/>
    <property type="project" value="InterPro"/>
</dbReference>
<feature type="transmembrane region" description="Helical" evidence="4">
    <location>
        <begin position="225"/>
        <end position="246"/>
    </location>
</feature>
<sequence>MRILFSVLQEVEKKTGRNIVSNTRKARRLLTMCERLKQDLSAMMRAEIDMLPLIGEDLSITLTRAKLEDLLKDLLTRTRDIIKDVLNSIEMKADVIDEVVLVGGSTRMPAVHRLLAELFPGKNINKSLNPDEAVAYGAAALAARLTGDRTSYLAGILVNDVTPISFGLGEEDGGVSILIPRNTPIPYSCEKFYVTVYDNQDSLSLKVCVCQSFSAFTREKGGRGALIRCYFTLFYVLHCFIFLPMYKEKKTMLKGPVLFGRLNSKAGIENPIPTTRSWLSRLDT</sequence>
<dbReference type="InterPro" id="IPR043129">
    <property type="entry name" value="ATPase_NBD"/>
</dbReference>
<dbReference type="KEGG" id="foc:127751461"/>
<dbReference type="InterPro" id="IPR013126">
    <property type="entry name" value="Hsp_70_fam"/>
</dbReference>
<dbReference type="PROSITE" id="PS01036">
    <property type="entry name" value="HSP70_3"/>
    <property type="match status" value="1"/>
</dbReference>
<name>A0A9C6X8I2_FRAOC</name>
<keyword evidence="4" id="KW-0812">Transmembrane</keyword>
<dbReference type="InterPro" id="IPR018181">
    <property type="entry name" value="Heat_shock_70_CS"/>
</dbReference>
<evidence type="ECO:0000256" key="3">
    <source>
        <dbReference type="ARBA" id="ARBA00022840"/>
    </source>
</evidence>